<protein>
    <submittedName>
        <fullName evidence="3">Uncharacterized protein</fullName>
    </submittedName>
</protein>
<evidence type="ECO:0000256" key="2">
    <source>
        <dbReference type="SAM" id="Phobius"/>
    </source>
</evidence>
<dbReference type="AlphaFoldDB" id="A0A9D1Z5Y2"/>
<accession>A0A9D1Z5Y2</accession>
<organism evidence="3 4">
    <name type="scientific">Candidatus Intestinimonas merdavium</name>
    <dbReference type="NCBI Taxonomy" id="2838622"/>
    <lineage>
        <taxon>Bacteria</taxon>
        <taxon>Bacillati</taxon>
        <taxon>Bacillota</taxon>
        <taxon>Clostridia</taxon>
        <taxon>Eubacteriales</taxon>
        <taxon>Intestinimonas</taxon>
    </lineage>
</organism>
<evidence type="ECO:0000256" key="1">
    <source>
        <dbReference type="SAM" id="MobiDB-lite"/>
    </source>
</evidence>
<dbReference type="EMBL" id="DXCX01000087">
    <property type="protein sequence ID" value="HIY74018.1"/>
    <property type="molecule type" value="Genomic_DNA"/>
</dbReference>
<sequence>MGTTQLEIIRRQAQAAVQNKVSGAQARIRRETSLVAQASRLTGRALREGETALKGRRWAAGGRTSGTTVETAPAPVHPAEDGYIRRSPVQPVFQAADYHRRLVARGVLAVVLIAVALAGVYVLGQLGILGR</sequence>
<name>A0A9D1Z5Y2_9FIRM</name>
<dbReference type="Proteomes" id="UP000886824">
    <property type="component" value="Unassembled WGS sequence"/>
</dbReference>
<gene>
    <name evidence="3" type="ORF">H9826_08620</name>
</gene>
<comment type="caution">
    <text evidence="3">The sequence shown here is derived from an EMBL/GenBank/DDBJ whole genome shotgun (WGS) entry which is preliminary data.</text>
</comment>
<reference evidence="3" key="2">
    <citation type="submission" date="2021-04" db="EMBL/GenBank/DDBJ databases">
        <authorList>
            <person name="Gilroy R."/>
        </authorList>
    </citation>
    <scope>NUCLEOTIDE SEQUENCE</scope>
    <source>
        <strain evidence="3">CHK33-7979</strain>
    </source>
</reference>
<keyword evidence="2" id="KW-0472">Membrane</keyword>
<keyword evidence="2" id="KW-0812">Transmembrane</keyword>
<feature type="region of interest" description="Disordered" evidence="1">
    <location>
        <begin position="56"/>
        <end position="81"/>
    </location>
</feature>
<evidence type="ECO:0000313" key="4">
    <source>
        <dbReference type="Proteomes" id="UP000886824"/>
    </source>
</evidence>
<feature type="transmembrane region" description="Helical" evidence="2">
    <location>
        <begin position="107"/>
        <end position="128"/>
    </location>
</feature>
<reference evidence="3" key="1">
    <citation type="journal article" date="2021" name="PeerJ">
        <title>Extensive microbial diversity within the chicken gut microbiome revealed by metagenomics and culture.</title>
        <authorList>
            <person name="Gilroy R."/>
            <person name="Ravi A."/>
            <person name="Getino M."/>
            <person name="Pursley I."/>
            <person name="Horton D.L."/>
            <person name="Alikhan N.F."/>
            <person name="Baker D."/>
            <person name="Gharbi K."/>
            <person name="Hall N."/>
            <person name="Watson M."/>
            <person name="Adriaenssens E.M."/>
            <person name="Foster-Nyarko E."/>
            <person name="Jarju S."/>
            <person name="Secka A."/>
            <person name="Antonio M."/>
            <person name="Oren A."/>
            <person name="Chaudhuri R.R."/>
            <person name="La Ragione R."/>
            <person name="Hildebrand F."/>
            <person name="Pallen M.J."/>
        </authorList>
    </citation>
    <scope>NUCLEOTIDE SEQUENCE</scope>
    <source>
        <strain evidence="3">CHK33-7979</strain>
    </source>
</reference>
<evidence type="ECO:0000313" key="3">
    <source>
        <dbReference type="EMBL" id="HIY74018.1"/>
    </source>
</evidence>
<proteinExistence type="predicted"/>
<keyword evidence="2" id="KW-1133">Transmembrane helix</keyword>